<proteinExistence type="predicted"/>
<feature type="domain" description="DUF11" evidence="1">
    <location>
        <begin position="133"/>
        <end position="234"/>
    </location>
</feature>
<dbReference type="InterPro" id="IPR001434">
    <property type="entry name" value="OmcB-like_DUF11"/>
</dbReference>
<dbReference type="Gene3D" id="2.60.40.680">
    <property type="match status" value="1"/>
</dbReference>
<geneLocation type="plasmid" evidence="2 3">
    <name>pRMAS01</name>
</geneLocation>
<organism evidence="2 3">
    <name type="scientific">Methanothermobacter tenebrarum</name>
    <dbReference type="NCBI Taxonomy" id="680118"/>
    <lineage>
        <taxon>Archaea</taxon>
        <taxon>Methanobacteriati</taxon>
        <taxon>Methanobacteriota</taxon>
        <taxon>Methanomada group</taxon>
        <taxon>Methanobacteria</taxon>
        <taxon>Methanobacteriales</taxon>
        <taxon>Methanobacteriaceae</taxon>
        <taxon>Methanothermobacter</taxon>
    </lineage>
</organism>
<keyword evidence="3" id="KW-1185">Reference proteome</keyword>
<name>A0ABN6PFD1_9EURY</name>
<protein>
    <recommendedName>
        <fullName evidence="1">DUF11 domain-containing protein</fullName>
    </recommendedName>
</protein>
<dbReference type="NCBIfam" id="TIGR01451">
    <property type="entry name" value="B_ant_repeat"/>
    <property type="match status" value="1"/>
</dbReference>
<reference evidence="2 3" key="1">
    <citation type="submission" date="2022-04" db="EMBL/GenBank/DDBJ databases">
        <title>Complete genome of Methanothermobacter tenebrarum strain RMAS.</title>
        <authorList>
            <person name="Nakamura K."/>
            <person name="Oshima K."/>
            <person name="Hattori M."/>
            <person name="Kamagata Y."/>
            <person name="Takamizawa K."/>
        </authorList>
    </citation>
    <scope>NUCLEOTIDE SEQUENCE [LARGE SCALE GENOMIC DNA]</scope>
    <source>
        <strain evidence="2 3">RMAS</strain>
        <plasmid evidence="2 3">pRMAS01</plasmid>
    </source>
</reference>
<evidence type="ECO:0000313" key="2">
    <source>
        <dbReference type="EMBL" id="BDH80239.1"/>
    </source>
</evidence>
<sequence length="379" mass="42112">MADSASAADGYFYEVNQNQTTAKVGDHVQIEVVVDTIPSDQGYSLDNVTVQAYITPRLKVENVSTTYGTYENGTWYLGDGYYGTATATFYCLVNGTGTLTGQFYLRANNDENWDNNYARIDIDVPFTDLKATARAPTRLSPGQTFNYTVTIVNMGVENATNTQMQINLPSTVEYQSYTADKGTFDPQTGIWTIGTLAYDNDDNENDDPLGENATLTLTLKVKPDAAAGQYNITTLTTCDLSLLSVFQASPTRALTVLDTNRVQLLISNPTGVRQRHVIYLTIIDGSTTIKRSYNFYLGAGGTRTITLGNLHRGAQIKITQYTYNAERTSKTIQYKQKITSNAHQNEKITTVQNVRGRQRQAIKRITRATINNQFQIIYT</sequence>
<dbReference type="EMBL" id="AP025699">
    <property type="protein sequence ID" value="BDH80239.1"/>
    <property type="molecule type" value="Genomic_DNA"/>
</dbReference>
<evidence type="ECO:0000313" key="3">
    <source>
        <dbReference type="Proteomes" id="UP000831817"/>
    </source>
</evidence>
<dbReference type="SUPFAM" id="SSF49384">
    <property type="entry name" value="Carbohydrate-binding domain"/>
    <property type="match status" value="1"/>
</dbReference>
<dbReference type="InterPro" id="IPR008965">
    <property type="entry name" value="CBM2/CBM3_carb-bd_dom_sf"/>
</dbReference>
<keyword evidence="2" id="KW-0614">Plasmid</keyword>
<dbReference type="InterPro" id="IPR047589">
    <property type="entry name" value="DUF11_rpt"/>
</dbReference>
<accession>A0ABN6PFD1</accession>
<dbReference type="Pfam" id="PF01345">
    <property type="entry name" value="DUF11"/>
    <property type="match status" value="1"/>
</dbReference>
<dbReference type="Proteomes" id="UP000831817">
    <property type="component" value="Plasmid pRMAS01"/>
</dbReference>
<evidence type="ECO:0000259" key="1">
    <source>
        <dbReference type="Pfam" id="PF01345"/>
    </source>
</evidence>
<gene>
    <name evidence="2" type="ORF">MTTB_p190</name>
</gene>